<proteinExistence type="predicted"/>
<reference evidence="4" key="1">
    <citation type="submission" date="2022-11" db="UniProtKB">
        <authorList>
            <consortium name="WormBaseParasite"/>
        </authorList>
    </citation>
    <scope>IDENTIFICATION</scope>
</reference>
<dbReference type="PANTHER" id="PTHR11544">
    <property type="entry name" value="COLD SHOCK DOMAIN CONTAINING PROTEINS"/>
    <property type="match status" value="1"/>
</dbReference>
<dbReference type="InterPro" id="IPR050181">
    <property type="entry name" value="Cold_shock_domain"/>
</dbReference>
<feature type="compositionally biased region" description="Basic residues" evidence="1">
    <location>
        <begin position="186"/>
        <end position="200"/>
    </location>
</feature>
<dbReference type="SMART" id="SM00357">
    <property type="entry name" value="CSP"/>
    <property type="match status" value="1"/>
</dbReference>
<dbReference type="CDD" id="cd04458">
    <property type="entry name" value="CSP_CDS"/>
    <property type="match status" value="1"/>
</dbReference>
<dbReference type="InterPro" id="IPR019844">
    <property type="entry name" value="CSD_CS"/>
</dbReference>
<feature type="compositionally biased region" description="Basic and acidic residues" evidence="1">
    <location>
        <begin position="171"/>
        <end position="184"/>
    </location>
</feature>
<accession>A0A914HKZ3</accession>
<dbReference type="InterPro" id="IPR011129">
    <property type="entry name" value="CSD"/>
</dbReference>
<evidence type="ECO:0000259" key="2">
    <source>
        <dbReference type="PROSITE" id="PS51857"/>
    </source>
</evidence>
<dbReference type="SUPFAM" id="SSF50249">
    <property type="entry name" value="Nucleic acid-binding proteins"/>
    <property type="match status" value="1"/>
</dbReference>
<feature type="region of interest" description="Disordered" evidence="1">
    <location>
        <begin position="118"/>
        <end position="369"/>
    </location>
</feature>
<sequence>MATDQQLQTVENDAKPDADFPVVLKRGVQGRVKWYSAENAYGFIQRYDTNEDIFVHGSFIVRFSVYTRGRHPVLSNQQEVEFDVVRVRRGLEAHCVSGPGGRLVGRFIVPRHAVTDGQNLNTKPDGVRSSIGGGVRPIRQRSDGEEKRRKESNKMAAVEGNDDTKTAASRHPTDGKPKPTDGKPKPNNKRFHNAYRRRQLKFVGKSKSDEMTKSAEEDNSKEENIEKVAKEVNNEKRAKEDNIEKVAKEDNIEKGAKEDSIEKGAKEDDDGGNQQKKKKAEEGKEAASGQQREDCGGVKGSSPDSGEEEDSGTATPTEEEGKGLKEDDDVDKKAVEEEEKQQQAGDEAKADEQNISDGAKNEEEAQKEH</sequence>
<feature type="compositionally biased region" description="Basic and acidic residues" evidence="1">
    <location>
        <begin position="279"/>
        <end position="296"/>
    </location>
</feature>
<feature type="compositionally biased region" description="Basic and acidic residues" evidence="1">
    <location>
        <begin position="319"/>
        <end position="335"/>
    </location>
</feature>
<dbReference type="WBParaSite" id="Gr19_v10_g229.t1">
    <property type="protein sequence ID" value="Gr19_v10_g229.t1"/>
    <property type="gene ID" value="Gr19_v10_g229"/>
</dbReference>
<evidence type="ECO:0000313" key="4">
    <source>
        <dbReference type="WBParaSite" id="Gr19_v10_g229.t1"/>
    </source>
</evidence>
<protein>
    <submittedName>
        <fullName evidence="4">CSD domain-containing protein</fullName>
    </submittedName>
</protein>
<feature type="domain" description="CSD" evidence="2">
    <location>
        <begin position="27"/>
        <end position="98"/>
    </location>
</feature>
<name>A0A914HKZ3_GLORO</name>
<evidence type="ECO:0000313" key="3">
    <source>
        <dbReference type="Proteomes" id="UP000887572"/>
    </source>
</evidence>
<dbReference type="InterPro" id="IPR012340">
    <property type="entry name" value="NA-bd_OB-fold"/>
</dbReference>
<feature type="compositionally biased region" description="Basic and acidic residues" evidence="1">
    <location>
        <begin position="359"/>
        <end position="369"/>
    </location>
</feature>
<feature type="compositionally biased region" description="Basic and acidic residues" evidence="1">
    <location>
        <begin position="206"/>
        <end position="266"/>
    </location>
</feature>
<dbReference type="PROSITE" id="PS51857">
    <property type="entry name" value="CSD_2"/>
    <property type="match status" value="1"/>
</dbReference>
<dbReference type="GO" id="GO:0003676">
    <property type="term" value="F:nucleic acid binding"/>
    <property type="evidence" value="ECO:0007669"/>
    <property type="project" value="InterPro"/>
</dbReference>
<dbReference type="InterPro" id="IPR002059">
    <property type="entry name" value="CSP_DNA-bd"/>
</dbReference>
<evidence type="ECO:0000256" key="1">
    <source>
        <dbReference type="SAM" id="MobiDB-lite"/>
    </source>
</evidence>
<dbReference type="Pfam" id="PF00313">
    <property type="entry name" value="CSD"/>
    <property type="match status" value="1"/>
</dbReference>
<dbReference type="AlphaFoldDB" id="A0A914HKZ3"/>
<feature type="compositionally biased region" description="Basic and acidic residues" evidence="1">
    <location>
        <begin position="140"/>
        <end position="153"/>
    </location>
</feature>
<dbReference type="PROSITE" id="PS00352">
    <property type="entry name" value="CSD_1"/>
    <property type="match status" value="1"/>
</dbReference>
<dbReference type="Gene3D" id="2.40.50.140">
    <property type="entry name" value="Nucleic acid-binding proteins"/>
    <property type="match status" value="1"/>
</dbReference>
<organism evidence="3 4">
    <name type="scientific">Globodera rostochiensis</name>
    <name type="common">Golden nematode worm</name>
    <name type="synonym">Heterodera rostochiensis</name>
    <dbReference type="NCBI Taxonomy" id="31243"/>
    <lineage>
        <taxon>Eukaryota</taxon>
        <taxon>Metazoa</taxon>
        <taxon>Ecdysozoa</taxon>
        <taxon>Nematoda</taxon>
        <taxon>Chromadorea</taxon>
        <taxon>Rhabditida</taxon>
        <taxon>Tylenchina</taxon>
        <taxon>Tylenchomorpha</taxon>
        <taxon>Tylenchoidea</taxon>
        <taxon>Heteroderidae</taxon>
        <taxon>Heteroderinae</taxon>
        <taxon>Globodera</taxon>
    </lineage>
</organism>
<keyword evidence="3" id="KW-1185">Reference proteome</keyword>
<dbReference type="Proteomes" id="UP000887572">
    <property type="component" value="Unplaced"/>
</dbReference>